<evidence type="ECO:0000313" key="2">
    <source>
        <dbReference type="Proteomes" id="UP000612808"/>
    </source>
</evidence>
<gene>
    <name evidence="1" type="ORF">Aru02nite_10530</name>
</gene>
<proteinExistence type="predicted"/>
<accession>A0A8J3J4T2</accession>
<dbReference type="RefSeq" id="WP_203655291.1">
    <property type="nucleotide sequence ID" value="NZ_BAAAZM010000002.1"/>
</dbReference>
<comment type="caution">
    <text evidence="1">The sequence shown here is derived from an EMBL/GenBank/DDBJ whole genome shotgun (WGS) entry which is preliminary data.</text>
</comment>
<protein>
    <submittedName>
        <fullName evidence="1">Uncharacterized protein</fullName>
    </submittedName>
</protein>
<sequence>MIDQLQQMGWLQDPLNVARFEPMLPAGDPTICAGTAYGIALFSRFPLATRAVYVAVLRPIQGAPPAPQARKT</sequence>
<evidence type="ECO:0000313" key="1">
    <source>
        <dbReference type="EMBL" id="GID10164.1"/>
    </source>
</evidence>
<reference evidence="1" key="1">
    <citation type="submission" date="2021-01" db="EMBL/GenBank/DDBJ databases">
        <title>Whole genome shotgun sequence of Actinocatenispora rupis NBRC 107355.</title>
        <authorList>
            <person name="Komaki H."/>
            <person name="Tamura T."/>
        </authorList>
    </citation>
    <scope>NUCLEOTIDE SEQUENCE</scope>
    <source>
        <strain evidence="1">NBRC 107355</strain>
    </source>
</reference>
<name>A0A8J3J4T2_9ACTN</name>
<dbReference type="EMBL" id="BOMB01000004">
    <property type="protein sequence ID" value="GID10164.1"/>
    <property type="molecule type" value="Genomic_DNA"/>
</dbReference>
<organism evidence="1 2">
    <name type="scientific">Actinocatenispora rupis</name>
    <dbReference type="NCBI Taxonomy" id="519421"/>
    <lineage>
        <taxon>Bacteria</taxon>
        <taxon>Bacillati</taxon>
        <taxon>Actinomycetota</taxon>
        <taxon>Actinomycetes</taxon>
        <taxon>Micromonosporales</taxon>
        <taxon>Micromonosporaceae</taxon>
        <taxon>Actinocatenispora</taxon>
    </lineage>
</organism>
<dbReference type="Proteomes" id="UP000612808">
    <property type="component" value="Unassembled WGS sequence"/>
</dbReference>
<keyword evidence="2" id="KW-1185">Reference proteome</keyword>
<dbReference type="AlphaFoldDB" id="A0A8J3J4T2"/>